<organism evidence="1 2">
    <name type="scientific">Saccharolobus islandicus (strain REY15A)</name>
    <name type="common">Sulfolobus islandicus</name>
    <dbReference type="NCBI Taxonomy" id="930945"/>
    <lineage>
        <taxon>Archaea</taxon>
        <taxon>Thermoproteota</taxon>
        <taxon>Thermoprotei</taxon>
        <taxon>Sulfolobales</taxon>
        <taxon>Sulfolobaceae</taxon>
        <taxon>Saccharolobus</taxon>
    </lineage>
</organism>
<dbReference type="Proteomes" id="UP000002664">
    <property type="component" value="Chromosome"/>
</dbReference>
<dbReference type="GeneID" id="12418410"/>
<dbReference type="KEGG" id="sir:SiRe_1467"/>
<sequence>MWKSKKILRIVTLLIILTTMLLITRTDAYTTSDTTKNLILVISTKWAYIGADTNHTVVADQVNIYYADGTVTLNGETILPIFVVNQGLVAASGCWYEDDGGLGDSNGPTMIQYINITNNPPNTWIYNTSPNNAWQYCQYATQTEQVSYSLTITVTPGSGSSSSSTVTAGVSETFYVYR</sequence>
<dbReference type="EMBL" id="CP002425">
    <property type="protein sequence ID" value="ADX85532.1"/>
    <property type="molecule type" value="Genomic_DNA"/>
</dbReference>
<evidence type="ECO:0000313" key="2">
    <source>
        <dbReference type="Proteomes" id="UP000002664"/>
    </source>
</evidence>
<reference evidence="1 2" key="1">
    <citation type="journal article" date="2011" name="J. Bacteriol.">
        <title>Genome analyses of icelandic strains of Sulfolobus islandicus, model organisms for genetic and virus-host interaction studies.</title>
        <authorList>
            <person name="Guo L."/>
            <person name="Brugger K."/>
            <person name="Liu C."/>
            <person name="Shah S.A."/>
            <person name="Zheng H."/>
            <person name="Zhu Y."/>
            <person name="Wang S."/>
            <person name="Lillestol R.K."/>
            <person name="Chen L."/>
            <person name="Frank J."/>
            <person name="Prangishvili D."/>
            <person name="Paulin L."/>
            <person name="She Q."/>
            <person name="Huang L."/>
            <person name="Garrett R.A."/>
        </authorList>
    </citation>
    <scope>NUCLEOTIDE SEQUENCE [LARGE SCALE GENOMIC DNA]</scope>
    <source>
        <strain evidence="1 2">REY15A</strain>
    </source>
</reference>
<dbReference type="eggNOG" id="arCOG07212">
    <property type="taxonomic scope" value="Archaea"/>
</dbReference>
<keyword evidence="2" id="KW-1185">Reference proteome</keyword>
<proteinExistence type="predicted"/>
<evidence type="ECO:0000313" key="1">
    <source>
        <dbReference type="EMBL" id="ADX85532.1"/>
    </source>
</evidence>
<protein>
    <submittedName>
        <fullName evidence="1">Uncharacterized protein</fullName>
    </submittedName>
</protein>
<gene>
    <name evidence="1" type="ordered locus">SiRe_1467</name>
</gene>
<dbReference type="HOGENOM" id="CLU_1507453_0_0_2"/>
<name>F0NBJ5_SACI5</name>
<dbReference type="RefSeq" id="WP_014513998.1">
    <property type="nucleotide sequence ID" value="NC_017276.1"/>
</dbReference>
<accession>F0NBJ5</accession>
<dbReference type="AlphaFoldDB" id="F0NBJ5"/>